<name>A0ABT1TDA5_9GAMM</name>
<comment type="caution">
    <text evidence="2">The sequence shown here is derived from an EMBL/GenBank/DDBJ whole genome shotgun (WGS) entry which is preliminary data.</text>
</comment>
<organism evidence="2 3">
    <name type="scientific">Methylomonas subterranea</name>
    <dbReference type="NCBI Taxonomy" id="2952225"/>
    <lineage>
        <taxon>Bacteria</taxon>
        <taxon>Pseudomonadati</taxon>
        <taxon>Pseudomonadota</taxon>
        <taxon>Gammaproteobacteria</taxon>
        <taxon>Methylococcales</taxon>
        <taxon>Methylococcaceae</taxon>
        <taxon>Methylomonas</taxon>
    </lineage>
</organism>
<sequence>MVKKWIIGLALLGLMACNKETSKLSKLPDDGVILAFGDSLTYGTGATAEHDYPALLSALSGREVINEGVPGEISSEGRQRLPQLLDEYQPHLLILIHGGNDILRQINVEETRANLKAMIAEAKQRNIPTVMLGIPKFGLVFLHSAEVYAELAQSEQVPTDLETLPAILSSNDLKSDTVHPNDRGYQKLAENIAALLREQGAL</sequence>
<dbReference type="PANTHER" id="PTHR30383:SF24">
    <property type="entry name" value="THIOESTERASE 1_PROTEASE 1_LYSOPHOSPHOLIPASE L1"/>
    <property type="match status" value="1"/>
</dbReference>
<proteinExistence type="predicted"/>
<protein>
    <submittedName>
        <fullName evidence="2">GDSL-type esterase/lipase family protein</fullName>
    </submittedName>
</protein>
<reference evidence="2 3" key="1">
    <citation type="submission" date="2022-07" db="EMBL/GenBank/DDBJ databases">
        <title>Methylomonas rivi sp. nov., Methylomonas rosea sp. nov., Methylomonas aureus sp. nov. and Methylomonas subterranea sp. nov., four novel methanotrophs isolated from a freshwater creek and the deep terrestrial subsurface.</title>
        <authorList>
            <person name="Abin C."/>
            <person name="Sankaranarayanan K."/>
            <person name="Garner C."/>
            <person name="Sindelar R."/>
            <person name="Kotary K."/>
            <person name="Garner R."/>
            <person name="Barclay S."/>
            <person name="Lawson P."/>
            <person name="Krumholz L."/>
        </authorList>
    </citation>
    <scope>NUCLEOTIDE SEQUENCE [LARGE SCALE GENOMIC DNA]</scope>
    <source>
        <strain evidence="2 3">SURF-2</strain>
    </source>
</reference>
<dbReference type="InterPro" id="IPR013830">
    <property type="entry name" value="SGNH_hydro"/>
</dbReference>
<dbReference type="SUPFAM" id="SSF52266">
    <property type="entry name" value="SGNH hydrolase"/>
    <property type="match status" value="1"/>
</dbReference>
<dbReference type="EMBL" id="JANIBJ010000006">
    <property type="protein sequence ID" value="MCQ8103410.1"/>
    <property type="molecule type" value="Genomic_DNA"/>
</dbReference>
<dbReference type="RefSeq" id="WP_256601103.1">
    <property type="nucleotide sequence ID" value="NZ_JANIBJ010000006.1"/>
</dbReference>
<accession>A0ABT1TDA5</accession>
<dbReference type="Proteomes" id="UP001524499">
    <property type="component" value="Unassembled WGS sequence"/>
</dbReference>
<dbReference type="PANTHER" id="PTHR30383">
    <property type="entry name" value="THIOESTERASE 1/PROTEASE 1/LYSOPHOSPHOLIPASE L1"/>
    <property type="match status" value="1"/>
</dbReference>
<dbReference type="Pfam" id="PF13472">
    <property type="entry name" value="Lipase_GDSL_2"/>
    <property type="match status" value="1"/>
</dbReference>
<evidence type="ECO:0000259" key="1">
    <source>
        <dbReference type="Pfam" id="PF13472"/>
    </source>
</evidence>
<feature type="domain" description="SGNH hydrolase-type esterase" evidence="1">
    <location>
        <begin position="35"/>
        <end position="186"/>
    </location>
</feature>
<keyword evidence="3" id="KW-1185">Reference proteome</keyword>
<dbReference type="Gene3D" id="3.40.50.1110">
    <property type="entry name" value="SGNH hydrolase"/>
    <property type="match status" value="1"/>
</dbReference>
<evidence type="ECO:0000313" key="3">
    <source>
        <dbReference type="Proteomes" id="UP001524499"/>
    </source>
</evidence>
<dbReference type="InterPro" id="IPR036514">
    <property type="entry name" value="SGNH_hydro_sf"/>
</dbReference>
<evidence type="ECO:0000313" key="2">
    <source>
        <dbReference type="EMBL" id="MCQ8103410.1"/>
    </source>
</evidence>
<dbReference type="PROSITE" id="PS51257">
    <property type="entry name" value="PROKAR_LIPOPROTEIN"/>
    <property type="match status" value="1"/>
</dbReference>
<gene>
    <name evidence="2" type="ORF">NP590_04760</name>
</gene>
<dbReference type="InterPro" id="IPR051532">
    <property type="entry name" value="Ester_Hydrolysis_Enzymes"/>
</dbReference>